<dbReference type="Pfam" id="PF14175">
    <property type="entry name" value="YaaC"/>
    <property type="match status" value="1"/>
</dbReference>
<proteinExistence type="predicted"/>
<dbReference type="Proteomes" id="UP000219546">
    <property type="component" value="Unassembled WGS sequence"/>
</dbReference>
<gene>
    <name evidence="1" type="ORF">SAMN05877753_11618</name>
</gene>
<evidence type="ECO:0000313" key="2">
    <source>
        <dbReference type="Proteomes" id="UP000219546"/>
    </source>
</evidence>
<dbReference type="RefSeq" id="WP_097160808.1">
    <property type="nucleotide sequence ID" value="NZ_JBEPMQ010000021.1"/>
</dbReference>
<dbReference type="AlphaFoldDB" id="A0A285D7Z0"/>
<keyword evidence="2" id="KW-1185">Reference proteome</keyword>
<sequence length="322" mass="38306">MISNSIWSQMDIFMSAAFVQKKLKTHYLKHNYDSQKSYENTYRFMYFLEQGKAYYSLAEQSHLSIKPTLIFYGYINLLKACILLNDPNYPESTSVLAHGVTARKRKKQNYSFLKDEIKIQKHGLFPHMSMKMFHMKHLEGEKWSMQDLLNEIPELEPYLLELISEQPLIKLENTENTVIIREQLLDYYHLSIHGFTQHISGFFEGATVQATPFRNQNQLSFSEPAFTQTNERLPFRFHVTDKSYWIRTEKTTLQTYPEMLVHYLILYNLSMIARYETDWWCDLIKTMPNEEYPLISSFLRITATKGPYFVFHFIRDSLRGDE</sequence>
<accession>A0A285D7Z0</accession>
<evidence type="ECO:0000313" key="1">
    <source>
        <dbReference type="EMBL" id="SNX75745.1"/>
    </source>
</evidence>
<dbReference type="OrthoDB" id="2380109at2"/>
<organism evidence="1 2">
    <name type="scientific">Bacillus oleivorans</name>
    <dbReference type="NCBI Taxonomy" id="1448271"/>
    <lineage>
        <taxon>Bacteria</taxon>
        <taxon>Bacillati</taxon>
        <taxon>Bacillota</taxon>
        <taxon>Bacilli</taxon>
        <taxon>Bacillales</taxon>
        <taxon>Bacillaceae</taxon>
        <taxon>Bacillus</taxon>
    </lineage>
</organism>
<dbReference type="EMBL" id="OAOP01000016">
    <property type="protein sequence ID" value="SNX75745.1"/>
    <property type="molecule type" value="Genomic_DNA"/>
</dbReference>
<protein>
    <submittedName>
        <fullName evidence="1">YaaC-like protein</fullName>
    </submittedName>
</protein>
<reference evidence="1 2" key="1">
    <citation type="submission" date="2017-08" db="EMBL/GenBank/DDBJ databases">
        <authorList>
            <person name="de Groot N.N."/>
        </authorList>
    </citation>
    <scope>NUCLEOTIDE SEQUENCE [LARGE SCALE GENOMIC DNA]</scope>
    <source>
        <strain evidence="1 2">JC228</strain>
    </source>
</reference>
<name>A0A285D7Z0_9BACI</name>
<dbReference type="InterPro" id="IPR026988">
    <property type="entry name" value="YaaC-like"/>
</dbReference>